<name>A0A0A0JAU5_9MICO</name>
<comment type="similarity">
    <text evidence="1">Belongs to the enoyl-CoA hydratase/isomerase family.</text>
</comment>
<dbReference type="PANTHER" id="PTHR43459">
    <property type="entry name" value="ENOYL-COA HYDRATASE"/>
    <property type="match status" value="1"/>
</dbReference>
<dbReference type="eggNOG" id="COG1024">
    <property type="taxonomic scope" value="Bacteria"/>
</dbReference>
<comment type="caution">
    <text evidence="2">The sequence shown here is derived from an EMBL/GenBank/DDBJ whole genome shotgun (WGS) entry which is preliminary data.</text>
</comment>
<evidence type="ECO:0000313" key="3">
    <source>
        <dbReference type="Proteomes" id="UP000030002"/>
    </source>
</evidence>
<dbReference type="InterPro" id="IPR014748">
    <property type="entry name" value="Enoyl-CoA_hydra_C"/>
</dbReference>
<dbReference type="GO" id="GO:0003824">
    <property type="term" value="F:catalytic activity"/>
    <property type="evidence" value="ECO:0007669"/>
    <property type="project" value="UniProtKB-ARBA"/>
</dbReference>
<evidence type="ECO:0000256" key="1">
    <source>
        <dbReference type="ARBA" id="ARBA00005254"/>
    </source>
</evidence>
<dbReference type="Gene3D" id="1.10.12.10">
    <property type="entry name" value="Lyase 2-enoyl-coa Hydratase, Chain A, domain 2"/>
    <property type="match status" value="1"/>
</dbReference>
<dbReference type="Pfam" id="PF00378">
    <property type="entry name" value="ECH_1"/>
    <property type="match status" value="1"/>
</dbReference>
<proteinExistence type="inferred from homology"/>
<sequence length="239" mass="24295">MTLNAPERLNALDADMLKAIAAAVTELDADPAVRIIVLAGEGRAFSAGADLSDYEKVGDLDGLLAELGPTVRAIVNAGTPVLSLVPAVAAGAGLSLALAADYTLVADEAKILLAFGGLGLMPDGGATALVVASIGRARALRFALTGERISGSQAAEWGLVSESVAAEDFSTRADALTAQLAALAPEGVARTTAAVTAAIVDVDRALGREETEQHALMRTDDFAEGVAAFREKRPPTFGA</sequence>
<dbReference type="Gene3D" id="3.90.226.10">
    <property type="entry name" value="2-enoyl-CoA Hydratase, Chain A, domain 1"/>
    <property type="match status" value="1"/>
</dbReference>
<dbReference type="PANTHER" id="PTHR43459:SF1">
    <property type="entry name" value="EG:BACN32G11.4 PROTEIN"/>
    <property type="match status" value="1"/>
</dbReference>
<gene>
    <name evidence="2" type="ORF">N802_13000</name>
</gene>
<dbReference type="InterPro" id="IPR001753">
    <property type="entry name" value="Enoyl-CoA_hydra/iso"/>
</dbReference>
<reference evidence="2 3" key="1">
    <citation type="submission" date="2013-08" db="EMBL/GenBank/DDBJ databases">
        <title>The genome sequence of Knoellia sinensis.</title>
        <authorList>
            <person name="Zhu W."/>
            <person name="Wang G."/>
        </authorList>
    </citation>
    <scope>NUCLEOTIDE SEQUENCE [LARGE SCALE GENOMIC DNA]</scope>
    <source>
        <strain evidence="2 3">KCTC 19936</strain>
    </source>
</reference>
<dbReference type="CDD" id="cd06558">
    <property type="entry name" value="crotonase-like"/>
    <property type="match status" value="1"/>
</dbReference>
<protein>
    <submittedName>
        <fullName evidence="2">Enoyl-CoA hydratase</fullName>
    </submittedName>
</protein>
<dbReference type="SUPFAM" id="SSF52096">
    <property type="entry name" value="ClpP/crotonase"/>
    <property type="match status" value="1"/>
</dbReference>
<dbReference type="InterPro" id="IPR029045">
    <property type="entry name" value="ClpP/crotonase-like_dom_sf"/>
</dbReference>
<dbReference type="Proteomes" id="UP000030002">
    <property type="component" value="Unassembled WGS sequence"/>
</dbReference>
<keyword evidence="3" id="KW-1185">Reference proteome</keyword>
<organism evidence="2 3">
    <name type="scientific">Knoellia sinensis KCTC 19936</name>
    <dbReference type="NCBI Taxonomy" id="1385520"/>
    <lineage>
        <taxon>Bacteria</taxon>
        <taxon>Bacillati</taxon>
        <taxon>Actinomycetota</taxon>
        <taxon>Actinomycetes</taxon>
        <taxon>Micrococcales</taxon>
        <taxon>Intrasporangiaceae</taxon>
        <taxon>Knoellia</taxon>
    </lineage>
</organism>
<accession>A0A0A0JAU5</accession>
<dbReference type="STRING" id="1385520.N802_13000"/>
<evidence type="ECO:0000313" key="2">
    <source>
        <dbReference type="EMBL" id="KGN34273.1"/>
    </source>
</evidence>
<dbReference type="EMBL" id="AVPJ01000002">
    <property type="protein sequence ID" value="KGN34273.1"/>
    <property type="molecule type" value="Genomic_DNA"/>
</dbReference>
<dbReference type="AlphaFoldDB" id="A0A0A0JAU5"/>